<keyword evidence="1" id="KW-0694">RNA-binding</keyword>
<dbReference type="PROSITE" id="PS50102">
    <property type="entry name" value="RRM"/>
    <property type="match status" value="1"/>
</dbReference>
<dbReference type="InterPro" id="IPR035979">
    <property type="entry name" value="RBD_domain_sf"/>
</dbReference>
<dbReference type="InterPro" id="IPR048289">
    <property type="entry name" value="RRM2_NsCP33-like"/>
</dbReference>
<dbReference type="InterPro" id="IPR000504">
    <property type="entry name" value="RRM_dom"/>
</dbReference>
<dbReference type="EMBL" id="MFGM01000009">
    <property type="protein sequence ID" value="OGF38052.1"/>
    <property type="molecule type" value="Genomic_DNA"/>
</dbReference>
<gene>
    <name evidence="3" type="ORF">A2482_00390</name>
</gene>
<evidence type="ECO:0000313" key="4">
    <source>
        <dbReference type="Proteomes" id="UP000178656"/>
    </source>
</evidence>
<dbReference type="InterPro" id="IPR012677">
    <property type="entry name" value="Nucleotide-bd_a/b_plait_sf"/>
</dbReference>
<reference evidence="3 4" key="1">
    <citation type="journal article" date="2016" name="Nat. Commun.">
        <title>Thousands of microbial genomes shed light on interconnected biogeochemical processes in an aquifer system.</title>
        <authorList>
            <person name="Anantharaman K."/>
            <person name="Brown C.T."/>
            <person name="Hug L.A."/>
            <person name="Sharon I."/>
            <person name="Castelle C.J."/>
            <person name="Probst A.J."/>
            <person name="Thomas B.C."/>
            <person name="Singh A."/>
            <person name="Wilkins M.J."/>
            <person name="Karaoz U."/>
            <person name="Brodie E.L."/>
            <person name="Williams K.H."/>
            <person name="Hubbard S.S."/>
            <person name="Banfield J.F."/>
        </authorList>
    </citation>
    <scope>NUCLEOTIDE SEQUENCE [LARGE SCALE GENOMIC DNA]</scope>
</reference>
<dbReference type="InterPro" id="IPR052462">
    <property type="entry name" value="SLIRP/GR-RBP-like"/>
</dbReference>
<accession>A0A1F5TGK2</accession>
<proteinExistence type="predicted"/>
<comment type="caution">
    <text evidence="3">The sequence shown here is derived from an EMBL/GenBank/DDBJ whole genome shotgun (WGS) entry which is preliminary data.</text>
</comment>
<dbReference type="SUPFAM" id="SSF54928">
    <property type="entry name" value="RNA-binding domain, RBD"/>
    <property type="match status" value="1"/>
</dbReference>
<dbReference type="Gene3D" id="3.30.70.330">
    <property type="match status" value="1"/>
</dbReference>
<evidence type="ECO:0000256" key="1">
    <source>
        <dbReference type="ARBA" id="ARBA00022884"/>
    </source>
</evidence>
<dbReference type="GO" id="GO:0003723">
    <property type="term" value="F:RNA binding"/>
    <property type="evidence" value="ECO:0007669"/>
    <property type="project" value="UniProtKB-KW"/>
</dbReference>
<sequence length="86" mass="9589">MGTKLFIGSLPWKTTEDALREFFSQAGEVLSAKIVLDRATGRSKGFGFVEFANADDAAKAIEMFNGKEFEGRNIFVSEARPERPRE</sequence>
<evidence type="ECO:0000259" key="2">
    <source>
        <dbReference type="PROSITE" id="PS50102"/>
    </source>
</evidence>
<dbReference type="CDD" id="cd21608">
    <property type="entry name" value="RRM2_NsCP33_like"/>
    <property type="match status" value="1"/>
</dbReference>
<dbReference type="Proteomes" id="UP000178656">
    <property type="component" value="Unassembled WGS sequence"/>
</dbReference>
<organism evidence="3 4">
    <name type="scientific">Candidatus Falkowbacteria bacterium RIFOXYC2_FULL_48_21</name>
    <dbReference type="NCBI Taxonomy" id="1798005"/>
    <lineage>
        <taxon>Bacteria</taxon>
        <taxon>Candidatus Falkowiibacteriota</taxon>
    </lineage>
</organism>
<protein>
    <submittedName>
        <fullName evidence="3">RNA-binding protein</fullName>
    </submittedName>
</protein>
<name>A0A1F5TGK2_9BACT</name>
<dbReference type="SMART" id="SM00360">
    <property type="entry name" value="RRM"/>
    <property type="match status" value="1"/>
</dbReference>
<feature type="domain" description="RRM" evidence="2">
    <location>
        <begin position="3"/>
        <end position="81"/>
    </location>
</feature>
<evidence type="ECO:0000313" key="3">
    <source>
        <dbReference type="EMBL" id="OGF38052.1"/>
    </source>
</evidence>
<dbReference type="PANTHER" id="PTHR48027">
    <property type="entry name" value="HETEROGENEOUS NUCLEAR RIBONUCLEOPROTEIN 87F-RELATED"/>
    <property type="match status" value="1"/>
</dbReference>
<dbReference type="AlphaFoldDB" id="A0A1F5TGK2"/>
<dbReference type="Pfam" id="PF00076">
    <property type="entry name" value="RRM_1"/>
    <property type="match status" value="1"/>
</dbReference>